<keyword evidence="2" id="KW-1185">Reference proteome</keyword>
<accession>A0ABS4IV77</accession>
<sequence length="106" mass="12524">MEDKASPGDIDGYFVTDPHSLRDNIKELNALDSFKVWTWNWNDRIYDRNSAKHQLPMWHRYKVELYPHVGQGCGIFDENGYEQMFPAAFRKTRDTFLSKGIIQIIK</sequence>
<organism evidence="1 2">
    <name type="scientific">Paenibacillus eucommiae</name>
    <dbReference type="NCBI Taxonomy" id="1355755"/>
    <lineage>
        <taxon>Bacteria</taxon>
        <taxon>Bacillati</taxon>
        <taxon>Bacillota</taxon>
        <taxon>Bacilli</taxon>
        <taxon>Bacillales</taxon>
        <taxon>Paenibacillaceae</taxon>
        <taxon>Paenibacillus</taxon>
    </lineage>
</organism>
<dbReference type="EMBL" id="JAGGLB010000009">
    <property type="protein sequence ID" value="MBP1991488.1"/>
    <property type="molecule type" value="Genomic_DNA"/>
</dbReference>
<reference evidence="1 2" key="1">
    <citation type="submission" date="2021-03" db="EMBL/GenBank/DDBJ databases">
        <title>Genomic Encyclopedia of Type Strains, Phase IV (KMG-IV): sequencing the most valuable type-strain genomes for metagenomic binning, comparative biology and taxonomic classification.</title>
        <authorList>
            <person name="Goeker M."/>
        </authorList>
    </citation>
    <scope>NUCLEOTIDE SEQUENCE [LARGE SCALE GENOMIC DNA]</scope>
    <source>
        <strain evidence="1 2">DSM 26048</strain>
    </source>
</reference>
<dbReference type="InterPro" id="IPR053860">
    <property type="entry name" value="DUF6932"/>
</dbReference>
<dbReference type="Pfam" id="PF22014">
    <property type="entry name" value="DUF6932"/>
    <property type="match status" value="1"/>
</dbReference>
<dbReference type="Proteomes" id="UP001519287">
    <property type="component" value="Unassembled WGS sequence"/>
</dbReference>
<comment type="caution">
    <text evidence="1">The sequence shown here is derived from an EMBL/GenBank/DDBJ whole genome shotgun (WGS) entry which is preliminary data.</text>
</comment>
<gene>
    <name evidence="1" type="ORF">J2Z66_003095</name>
</gene>
<proteinExistence type="predicted"/>
<evidence type="ECO:0000313" key="1">
    <source>
        <dbReference type="EMBL" id="MBP1991488.1"/>
    </source>
</evidence>
<protein>
    <submittedName>
        <fullName evidence="1">Uncharacterized protein</fullName>
    </submittedName>
</protein>
<evidence type="ECO:0000313" key="2">
    <source>
        <dbReference type="Proteomes" id="UP001519287"/>
    </source>
</evidence>
<name>A0ABS4IV77_9BACL</name>
<dbReference type="RefSeq" id="WP_245375563.1">
    <property type="nucleotide sequence ID" value="NZ_JAGGLB010000009.1"/>
</dbReference>